<feature type="binding site" evidence="1">
    <location>
        <position position="21"/>
    </location>
    <ligand>
        <name>Zn(2+)</name>
        <dbReference type="ChEBI" id="CHEBI:29105"/>
    </ligand>
</feature>
<sequence>MDHDHAISNGLLRRDDGSLGCAWHGAEPLYRRYHDDEWGRPSADDDRLFEKLCLEGFQAGLSWLTILRKREAFRQAFDGFSIDRVAQMGETDIERLLADPGIVRHRGKIVSAINNARRAAALRETHGSLAAFLWSFEPGAGERPSAVTAEFVRATPASAASTRLSKALKKAGFSFVGPTTVYAFMQSMGFVNDHIEGCSVREVCEAERTGFSRPAKA</sequence>
<proteinExistence type="predicted"/>
<dbReference type="InterPro" id="IPR005019">
    <property type="entry name" value="Adenine_glyco"/>
</dbReference>
<dbReference type="PANTHER" id="PTHR30037">
    <property type="entry name" value="DNA-3-METHYLADENINE GLYCOSYLASE 1"/>
    <property type="match status" value="1"/>
</dbReference>
<dbReference type="GO" id="GO:0008725">
    <property type="term" value="F:DNA-3-methyladenine glycosylase activity"/>
    <property type="evidence" value="ECO:0007669"/>
    <property type="project" value="InterPro"/>
</dbReference>
<accession>A0A4Y8RJV1</accession>
<feature type="binding site" evidence="1">
    <location>
        <position position="198"/>
    </location>
    <ligand>
        <name>Zn(2+)</name>
        <dbReference type="ChEBI" id="CHEBI:29105"/>
    </ligand>
</feature>
<feature type="binding site" evidence="1">
    <location>
        <position position="34"/>
    </location>
    <ligand>
        <name>Zn(2+)</name>
        <dbReference type="ChEBI" id="CHEBI:29105"/>
    </ligand>
</feature>
<gene>
    <name evidence="2" type="ORF">E3C22_10045</name>
</gene>
<dbReference type="GO" id="GO:0006284">
    <property type="term" value="P:base-excision repair"/>
    <property type="evidence" value="ECO:0007669"/>
    <property type="project" value="InterPro"/>
</dbReference>
<name>A0A4Y8RJV1_9HYPH</name>
<keyword evidence="3" id="KW-1185">Reference proteome</keyword>
<dbReference type="GO" id="GO:0046872">
    <property type="term" value="F:metal ion binding"/>
    <property type="evidence" value="ECO:0007669"/>
    <property type="project" value="UniProtKB-KW"/>
</dbReference>
<organism evidence="2 3">
    <name type="scientific">Jiella endophytica</name>
    <dbReference type="NCBI Taxonomy" id="2558362"/>
    <lineage>
        <taxon>Bacteria</taxon>
        <taxon>Pseudomonadati</taxon>
        <taxon>Pseudomonadota</taxon>
        <taxon>Alphaproteobacteria</taxon>
        <taxon>Hyphomicrobiales</taxon>
        <taxon>Aurantimonadaceae</taxon>
        <taxon>Jiella</taxon>
    </lineage>
</organism>
<evidence type="ECO:0000256" key="1">
    <source>
        <dbReference type="PIRSR" id="PIRSR605019-1"/>
    </source>
</evidence>
<dbReference type="EMBL" id="SOZD01000003">
    <property type="protein sequence ID" value="TFF22801.1"/>
    <property type="molecule type" value="Genomic_DNA"/>
</dbReference>
<comment type="caution">
    <text evidence="2">The sequence shown here is derived from an EMBL/GenBank/DDBJ whole genome shotgun (WGS) entry which is preliminary data.</text>
</comment>
<dbReference type="AlphaFoldDB" id="A0A4Y8RJV1"/>
<dbReference type="Proteomes" id="UP000298179">
    <property type="component" value="Unassembled WGS sequence"/>
</dbReference>
<reference evidence="2 3" key="1">
    <citation type="submission" date="2019-03" db="EMBL/GenBank/DDBJ databases">
        <title>Jiella endophytica sp. nov., a novel endophytic bacterium isolated from root of Ficus microcarpa Linn. f.</title>
        <authorList>
            <person name="Tuo L."/>
        </authorList>
    </citation>
    <scope>NUCLEOTIDE SEQUENCE [LARGE SCALE GENOMIC DNA]</scope>
    <source>
        <strain evidence="2 3">CBS5Q-3</strain>
    </source>
</reference>
<keyword evidence="1" id="KW-0479">Metal-binding</keyword>
<dbReference type="Gene3D" id="1.10.340.30">
    <property type="entry name" value="Hypothetical protein, domain 2"/>
    <property type="match status" value="1"/>
</dbReference>
<evidence type="ECO:0000313" key="3">
    <source>
        <dbReference type="Proteomes" id="UP000298179"/>
    </source>
</evidence>
<protein>
    <submittedName>
        <fullName evidence="2">DNA-3-methyladenine glycosylase I</fullName>
    </submittedName>
</protein>
<dbReference type="InterPro" id="IPR052891">
    <property type="entry name" value="DNA-3mA_glycosylase"/>
</dbReference>
<dbReference type="RefSeq" id="WP_134761903.1">
    <property type="nucleotide sequence ID" value="NZ_SOZD01000003.1"/>
</dbReference>
<dbReference type="OrthoDB" id="9807664at2"/>
<dbReference type="InterPro" id="IPR011257">
    <property type="entry name" value="DNA_glycosylase"/>
</dbReference>
<dbReference type="Pfam" id="PF03352">
    <property type="entry name" value="Adenine_glyco"/>
    <property type="match status" value="1"/>
</dbReference>
<feature type="binding site" evidence="1">
    <location>
        <position position="194"/>
    </location>
    <ligand>
        <name>Zn(2+)</name>
        <dbReference type="ChEBI" id="CHEBI:29105"/>
    </ligand>
</feature>
<keyword evidence="1" id="KW-0862">Zinc</keyword>
<dbReference type="PANTHER" id="PTHR30037:SF4">
    <property type="entry name" value="DNA-3-METHYLADENINE GLYCOSYLASE I"/>
    <property type="match status" value="1"/>
</dbReference>
<dbReference type="SUPFAM" id="SSF48150">
    <property type="entry name" value="DNA-glycosylase"/>
    <property type="match status" value="1"/>
</dbReference>
<evidence type="ECO:0000313" key="2">
    <source>
        <dbReference type="EMBL" id="TFF22801.1"/>
    </source>
</evidence>